<keyword evidence="1" id="KW-0472">Membrane</keyword>
<gene>
    <name evidence="2" type="ORF">TrVE_jg5582</name>
</gene>
<feature type="transmembrane region" description="Helical" evidence="1">
    <location>
        <begin position="193"/>
        <end position="214"/>
    </location>
</feature>
<evidence type="ECO:0000256" key="1">
    <source>
        <dbReference type="SAM" id="Phobius"/>
    </source>
</evidence>
<keyword evidence="1" id="KW-0812">Transmembrane</keyword>
<organism evidence="2 3">
    <name type="scientific">Triparma verrucosa</name>
    <dbReference type="NCBI Taxonomy" id="1606542"/>
    <lineage>
        <taxon>Eukaryota</taxon>
        <taxon>Sar</taxon>
        <taxon>Stramenopiles</taxon>
        <taxon>Ochrophyta</taxon>
        <taxon>Bolidophyceae</taxon>
        <taxon>Parmales</taxon>
        <taxon>Triparmaceae</taxon>
        <taxon>Triparma</taxon>
    </lineage>
</organism>
<evidence type="ECO:0000313" key="2">
    <source>
        <dbReference type="EMBL" id="GMH83566.1"/>
    </source>
</evidence>
<dbReference type="EMBL" id="BRXX01000027">
    <property type="protein sequence ID" value="GMH83566.1"/>
    <property type="molecule type" value="Genomic_DNA"/>
</dbReference>
<feature type="transmembrane region" description="Helical" evidence="1">
    <location>
        <begin position="6"/>
        <end position="24"/>
    </location>
</feature>
<dbReference type="Proteomes" id="UP001165160">
    <property type="component" value="Unassembled WGS sequence"/>
</dbReference>
<feature type="transmembrane region" description="Helical" evidence="1">
    <location>
        <begin position="249"/>
        <end position="269"/>
    </location>
</feature>
<evidence type="ECO:0000313" key="3">
    <source>
        <dbReference type="Proteomes" id="UP001165160"/>
    </source>
</evidence>
<dbReference type="AlphaFoldDB" id="A0A9W7B7M0"/>
<proteinExistence type="predicted"/>
<keyword evidence="3" id="KW-1185">Reference proteome</keyword>
<reference evidence="3" key="1">
    <citation type="journal article" date="2023" name="Commun. Biol.">
        <title>Genome analysis of Parmales, the sister group of diatoms, reveals the evolutionary specialization of diatoms from phago-mixotrophs to photoautotrophs.</title>
        <authorList>
            <person name="Ban H."/>
            <person name="Sato S."/>
            <person name="Yoshikawa S."/>
            <person name="Yamada K."/>
            <person name="Nakamura Y."/>
            <person name="Ichinomiya M."/>
            <person name="Sato N."/>
            <person name="Blanc-Mathieu R."/>
            <person name="Endo H."/>
            <person name="Kuwata A."/>
            <person name="Ogata H."/>
        </authorList>
    </citation>
    <scope>NUCLEOTIDE SEQUENCE [LARGE SCALE GENOMIC DNA]</scope>
    <source>
        <strain evidence="3">NIES 3699</strain>
    </source>
</reference>
<name>A0A9W7B7M0_9STRA</name>
<accession>A0A9W7B7M0</accession>
<comment type="caution">
    <text evidence="2">The sequence shown here is derived from an EMBL/GenBank/DDBJ whole genome shotgun (WGS) entry which is preliminary data.</text>
</comment>
<feature type="transmembrane region" description="Helical" evidence="1">
    <location>
        <begin position="61"/>
        <end position="82"/>
    </location>
</feature>
<protein>
    <submittedName>
        <fullName evidence="2">Uncharacterized protein</fullName>
    </submittedName>
</protein>
<keyword evidence="1" id="KW-1133">Transmembrane helix</keyword>
<sequence>MLLLLPFLLGTSTTLSPFLSLLAFSKHSPHLVFIATITAVTYICSVLVASLPLLFVSVPAYLSIAAQFAILILPGVASQTVAKLMFINWYKNTTTRFLALKSKSSKEPSNLPPQPPSQNQAASFHLSSSHFTESLAAALGFALAKSLLYIGSYVATGSDEYNINSSSSSSSTIRNFNDLDAVLILQSCSSIPAVYNVAFLSALFSLLDILNFMLLFNSTSPSFTDVNILLPITIHLFSASSTLSNNCEIYLPIITACLMILASYFYYVYQQTQPRSHSPDELKMSLRTSDSLLR</sequence>
<feature type="transmembrane region" description="Helical" evidence="1">
    <location>
        <begin position="31"/>
        <end position="55"/>
    </location>
</feature>